<dbReference type="Pfam" id="PF00412">
    <property type="entry name" value="LIM"/>
    <property type="match status" value="2"/>
</dbReference>
<dbReference type="GO" id="GO:0005634">
    <property type="term" value="C:nucleus"/>
    <property type="evidence" value="ECO:0007669"/>
    <property type="project" value="TreeGrafter"/>
</dbReference>
<feature type="compositionally biased region" description="Low complexity" evidence="6">
    <location>
        <begin position="506"/>
        <end position="518"/>
    </location>
</feature>
<dbReference type="GO" id="GO:0003712">
    <property type="term" value="F:transcription coregulator activity"/>
    <property type="evidence" value="ECO:0007669"/>
    <property type="project" value="TreeGrafter"/>
</dbReference>
<feature type="compositionally biased region" description="Low complexity" evidence="6">
    <location>
        <begin position="676"/>
        <end position="688"/>
    </location>
</feature>
<sequence length="766" mass="81915">MAADLGMRLDDFLPKIKCSNCQAEVELSAMGDHVCSKDVKGMNKTSLGGQEPRNPANLLTAFEAGPAPTPQSPQQTRTSPLSSPPRTHMNRLDGPLAKIGRMAPPPPIDPSAANRPFLRLHVPISSGSSSGIRSASPVSAASPKSPIRQPQRSHTSPPRPPSPALSNLDCAFPPFPRPDSRSSAKSRSRSKTLVKVNHAQSPLPASSAKDDEEELRERRRRSQANKHKREMSIDSKSLSRLSVTSSRYGDSSATSTPGLLSSGSSRGFVLDEVPPLPTGLMKSYTPSPFSAAPEPYRFSSKEAFEEDKDTTSSARPGNAALPTGLPGFELGFPIGGEVTKPQDQHSQTARLSNGSSDSVPQVDGHSDSQKGPDQKLGVPASVFDGDFSISNFARKLGLGGPYHATNKSTSSSDSSPSDAATSSSFSTQPSEPPSATEFKPPPNPYKYDPDSPTDPLFQQGSFKRTPPKYNRFAELEQASVSQEAPSLLSRAPSQVEPHPNRDESRSSTPAPSKSPAPSRRVRCRGCEQIIVGKSVSSADGRLTGRWHKACFVCHTCRSPFQTSDFYVLGNHPYCAQHYHELNGSLCCSCKLGIEGPCLQTEETVRDEKSGKETRQIFHPDCFQCKTCRIVLKGDYLEWNGDVYCDRDGRRAAAMAYPPPSPSPGPGPGNNGPPPGYGRRPPYNSSPLAGGPPPRGAPGPGPAPSRGRGLPRPSNRGPGGPMPGPRLYPPNKNGSGPAQRPPMGGAQKGPPGPRRFPERRTTKLMML</sequence>
<dbReference type="FunFam" id="2.10.110.10:FF:000105">
    <property type="entry name" value="Similar to LIM domain-containing protein"/>
    <property type="match status" value="1"/>
</dbReference>
<keyword evidence="4 5" id="KW-0440">LIM domain</keyword>
<feature type="compositionally biased region" description="Low complexity" evidence="6">
    <location>
        <begin position="122"/>
        <end position="156"/>
    </location>
</feature>
<feature type="compositionally biased region" description="Low complexity" evidence="6">
    <location>
        <begin position="235"/>
        <end position="265"/>
    </location>
</feature>
<feature type="compositionally biased region" description="Basic residues" evidence="6">
    <location>
        <begin position="218"/>
        <end position="229"/>
    </location>
</feature>
<feature type="region of interest" description="Disordered" evidence="6">
    <location>
        <begin position="284"/>
        <end position="382"/>
    </location>
</feature>
<dbReference type="PROSITE" id="PS50023">
    <property type="entry name" value="LIM_DOMAIN_2"/>
    <property type="match status" value="2"/>
</dbReference>
<feature type="domain" description="LIM zinc-binding" evidence="7">
    <location>
        <begin position="521"/>
        <end position="584"/>
    </location>
</feature>
<feature type="region of interest" description="Disordered" evidence="6">
    <location>
        <begin position="480"/>
        <end position="520"/>
    </location>
</feature>
<reference evidence="8" key="1">
    <citation type="submission" date="2023-03" db="EMBL/GenBank/DDBJ databases">
        <title>Emydomyces testavorans Genome Sequence.</title>
        <authorList>
            <person name="Hoyer L."/>
        </authorList>
    </citation>
    <scope>NUCLEOTIDE SEQUENCE</scope>
    <source>
        <strain evidence="8">16-2883</strain>
    </source>
</reference>
<evidence type="ECO:0000256" key="2">
    <source>
        <dbReference type="ARBA" id="ARBA00022737"/>
    </source>
</evidence>
<organism evidence="8 9">
    <name type="scientific">Emydomyces testavorans</name>
    <dbReference type="NCBI Taxonomy" id="2070801"/>
    <lineage>
        <taxon>Eukaryota</taxon>
        <taxon>Fungi</taxon>
        <taxon>Dikarya</taxon>
        <taxon>Ascomycota</taxon>
        <taxon>Pezizomycotina</taxon>
        <taxon>Eurotiomycetes</taxon>
        <taxon>Eurotiomycetidae</taxon>
        <taxon>Onygenales</taxon>
        <taxon>Nannizziopsiaceae</taxon>
        <taxon>Emydomyces</taxon>
    </lineage>
</organism>
<feature type="region of interest" description="Disordered" evidence="6">
    <location>
        <begin position="394"/>
        <end position="466"/>
    </location>
</feature>
<evidence type="ECO:0000313" key="9">
    <source>
        <dbReference type="Proteomes" id="UP001219355"/>
    </source>
</evidence>
<dbReference type="CDD" id="cd08368">
    <property type="entry name" value="LIM"/>
    <property type="match status" value="1"/>
</dbReference>
<feature type="compositionally biased region" description="Low complexity" evidence="6">
    <location>
        <begin position="408"/>
        <end position="427"/>
    </location>
</feature>
<feature type="compositionally biased region" description="Pro residues" evidence="6">
    <location>
        <begin position="689"/>
        <end position="702"/>
    </location>
</feature>
<name>A0AAF0DH18_9EURO</name>
<dbReference type="SMART" id="SM00132">
    <property type="entry name" value="LIM"/>
    <property type="match status" value="2"/>
</dbReference>
<feature type="compositionally biased region" description="Polar residues" evidence="6">
    <location>
        <begin position="72"/>
        <end position="85"/>
    </location>
</feature>
<evidence type="ECO:0000256" key="4">
    <source>
        <dbReference type="ARBA" id="ARBA00023038"/>
    </source>
</evidence>
<evidence type="ECO:0000256" key="6">
    <source>
        <dbReference type="SAM" id="MobiDB-lite"/>
    </source>
</evidence>
<feature type="compositionally biased region" description="Low complexity" evidence="6">
    <location>
        <begin position="703"/>
        <end position="715"/>
    </location>
</feature>
<dbReference type="SUPFAM" id="SSF57716">
    <property type="entry name" value="Glucocorticoid receptor-like (DNA-binding domain)"/>
    <property type="match status" value="1"/>
</dbReference>
<protein>
    <recommendedName>
        <fullName evidence="7">LIM zinc-binding domain-containing protein</fullName>
    </recommendedName>
</protein>
<dbReference type="Proteomes" id="UP001219355">
    <property type="component" value="Chromosome 2"/>
</dbReference>
<evidence type="ECO:0000256" key="3">
    <source>
        <dbReference type="ARBA" id="ARBA00022833"/>
    </source>
</evidence>
<dbReference type="EMBL" id="CP120628">
    <property type="protein sequence ID" value="WEW57337.1"/>
    <property type="molecule type" value="Genomic_DNA"/>
</dbReference>
<dbReference type="GO" id="GO:0030695">
    <property type="term" value="F:GTPase regulator activity"/>
    <property type="evidence" value="ECO:0007669"/>
    <property type="project" value="UniProtKB-ARBA"/>
</dbReference>
<keyword evidence="2" id="KW-0677">Repeat</keyword>
<evidence type="ECO:0000259" key="7">
    <source>
        <dbReference type="PROSITE" id="PS50023"/>
    </source>
</evidence>
<keyword evidence="3 5" id="KW-0862">Zinc</keyword>
<keyword evidence="9" id="KW-1185">Reference proteome</keyword>
<dbReference type="AlphaFoldDB" id="A0AAF0DH18"/>
<evidence type="ECO:0000313" key="8">
    <source>
        <dbReference type="EMBL" id="WEW57337.1"/>
    </source>
</evidence>
<dbReference type="Gene3D" id="2.10.110.10">
    <property type="entry name" value="Cysteine Rich Protein"/>
    <property type="match status" value="2"/>
</dbReference>
<feature type="region of interest" description="Disordered" evidence="6">
    <location>
        <begin position="655"/>
        <end position="766"/>
    </location>
</feature>
<gene>
    <name evidence="8" type="ORF">PRK78_002802</name>
</gene>
<feature type="compositionally biased region" description="Polar residues" evidence="6">
    <location>
        <begin position="344"/>
        <end position="359"/>
    </location>
</feature>
<feature type="region of interest" description="Disordered" evidence="6">
    <location>
        <begin position="39"/>
        <end position="270"/>
    </location>
</feature>
<accession>A0AAF0DH18</accession>
<evidence type="ECO:0000256" key="1">
    <source>
        <dbReference type="ARBA" id="ARBA00022723"/>
    </source>
</evidence>
<keyword evidence="1 5" id="KW-0479">Metal-binding</keyword>
<dbReference type="PANTHER" id="PTHR24205:SF16">
    <property type="entry name" value="GH01042P-RELATED"/>
    <property type="match status" value="1"/>
</dbReference>
<feature type="domain" description="LIM zinc-binding" evidence="7">
    <location>
        <begin position="595"/>
        <end position="654"/>
    </location>
</feature>
<dbReference type="PANTHER" id="PTHR24205">
    <property type="entry name" value="FOUR AND A HALF LIM DOMAINS PROTEIN"/>
    <property type="match status" value="1"/>
</dbReference>
<dbReference type="GO" id="GO:0046872">
    <property type="term" value="F:metal ion binding"/>
    <property type="evidence" value="ECO:0007669"/>
    <property type="project" value="UniProtKB-KW"/>
</dbReference>
<feature type="compositionally biased region" description="Pro residues" evidence="6">
    <location>
        <begin position="656"/>
        <end position="675"/>
    </location>
</feature>
<dbReference type="InterPro" id="IPR001781">
    <property type="entry name" value="Znf_LIM"/>
</dbReference>
<evidence type="ECO:0000256" key="5">
    <source>
        <dbReference type="PROSITE-ProRule" id="PRU00125"/>
    </source>
</evidence>
<feature type="compositionally biased region" description="Basic and acidic residues" evidence="6">
    <location>
        <begin position="364"/>
        <end position="373"/>
    </location>
</feature>
<dbReference type="CDD" id="cd09397">
    <property type="entry name" value="LIM1_UF1"/>
    <property type="match status" value="1"/>
</dbReference>
<proteinExistence type="predicted"/>